<dbReference type="RefSeq" id="WP_244673952.1">
    <property type="nucleotide sequence ID" value="NZ_CP095046.1"/>
</dbReference>
<dbReference type="Proteomes" id="UP000831796">
    <property type="component" value="Chromosome"/>
</dbReference>
<protein>
    <submittedName>
        <fullName evidence="1">Uncharacterized protein</fullName>
    </submittedName>
</protein>
<dbReference type="EMBL" id="CP095046">
    <property type="protein sequence ID" value="UOQ70533.1"/>
    <property type="molecule type" value="Genomic_DNA"/>
</dbReference>
<organism evidence="1 2">
    <name type="scientific">Hymenobacter cellulosilyticus</name>
    <dbReference type="NCBI Taxonomy" id="2932248"/>
    <lineage>
        <taxon>Bacteria</taxon>
        <taxon>Pseudomonadati</taxon>
        <taxon>Bacteroidota</taxon>
        <taxon>Cytophagia</taxon>
        <taxon>Cytophagales</taxon>
        <taxon>Hymenobacteraceae</taxon>
        <taxon>Hymenobacter</taxon>
    </lineage>
</organism>
<name>A0A8T9Q639_9BACT</name>
<dbReference type="KEGG" id="hcu:MUN79_17630"/>
<proteinExistence type="predicted"/>
<keyword evidence="2" id="KW-1185">Reference proteome</keyword>
<gene>
    <name evidence="1" type="ORF">MUN79_17630</name>
</gene>
<accession>A0A8T9Q639</accession>
<evidence type="ECO:0000313" key="1">
    <source>
        <dbReference type="EMBL" id="UOQ70533.1"/>
    </source>
</evidence>
<evidence type="ECO:0000313" key="2">
    <source>
        <dbReference type="Proteomes" id="UP000831796"/>
    </source>
</evidence>
<dbReference type="AlphaFoldDB" id="A0A8T9Q639"/>
<sequence>MHVSYLTNHYLYWVDRFDHVLSIEECNNRAFMSFTDLAARESDQVLVTEYCQVEDRLIGFIEAVVEHADTALQNSFVRYSWFSAGAETSLPLFTPAQLAIHQDIATLDRGDENCLQLESKAQLRDFLQLGIRERLKVKLLIGEVYVETGFDMGLVVQNIREDNLLQLASRTGVHVLRKWEHSMWD</sequence>
<reference evidence="1" key="1">
    <citation type="submission" date="2022-04" db="EMBL/GenBank/DDBJ databases">
        <title>Hymenobacter sp. isolated from the air.</title>
        <authorList>
            <person name="Won M."/>
            <person name="Lee C.-M."/>
            <person name="Woen H.-Y."/>
            <person name="Kwon S.-W."/>
        </authorList>
    </citation>
    <scope>NUCLEOTIDE SEQUENCE</scope>
    <source>
        <strain evidence="1">5116S-3</strain>
    </source>
</reference>